<dbReference type="SUPFAM" id="SSF46689">
    <property type="entry name" value="Homeodomain-like"/>
    <property type="match status" value="1"/>
</dbReference>
<dbReference type="Proteomes" id="UP001230654">
    <property type="component" value="Unassembled WGS sequence"/>
</dbReference>
<protein>
    <submittedName>
        <fullName evidence="6">AcrR family transcriptional regulator</fullName>
    </submittedName>
</protein>
<keyword evidence="1" id="KW-0805">Transcription regulation</keyword>
<dbReference type="Pfam" id="PF00440">
    <property type="entry name" value="TetR_N"/>
    <property type="match status" value="1"/>
</dbReference>
<dbReference type="InterPro" id="IPR001647">
    <property type="entry name" value="HTH_TetR"/>
</dbReference>
<dbReference type="RefSeq" id="WP_307160758.1">
    <property type="nucleotide sequence ID" value="NZ_JAUSWV010000001.1"/>
</dbReference>
<keyword evidence="2 4" id="KW-0238">DNA-binding</keyword>
<evidence type="ECO:0000256" key="1">
    <source>
        <dbReference type="ARBA" id="ARBA00023015"/>
    </source>
</evidence>
<organism evidence="6 7">
    <name type="scientific">Streptomyces rishiriensis</name>
    <dbReference type="NCBI Taxonomy" id="68264"/>
    <lineage>
        <taxon>Bacteria</taxon>
        <taxon>Bacillati</taxon>
        <taxon>Actinomycetota</taxon>
        <taxon>Actinomycetes</taxon>
        <taxon>Kitasatosporales</taxon>
        <taxon>Streptomycetaceae</taxon>
        <taxon>Streptomyces</taxon>
    </lineage>
</organism>
<evidence type="ECO:0000313" key="7">
    <source>
        <dbReference type="Proteomes" id="UP001230654"/>
    </source>
</evidence>
<dbReference type="Pfam" id="PF17935">
    <property type="entry name" value="TetR_C_27"/>
    <property type="match status" value="1"/>
</dbReference>
<evidence type="ECO:0000256" key="2">
    <source>
        <dbReference type="ARBA" id="ARBA00023125"/>
    </source>
</evidence>
<feature type="DNA-binding region" description="H-T-H motif" evidence="4">
    <location>
        <begin position="28"/>
        <end position="47"/>
    </location>
</feature>
<proteinExistence type="predicted"/>
<sequence length="183" mass="19550">MPEGALLAEQIIDAAEQALRRFGPRKATVMDTARILGVSHGSIYRHFPDRDALREAVIERWLARLRDTLPAGQGPHPAAWLDALYAAHQDAARTDPELHAAYAHLSAYSLVVSRHHQALAATLAGLLDTRPAPAWAHDHLHAATTGLTALTAFLDPRLAPAAGSPAESFTAARDLVTAGLTAN</sequence>
<keyword evidence="3" id="KW-0804">Transcription</keyword>
<feature type="domain" description="HTH tetR-type" evidence="5">
    <location>
        <begin position="5"/>
        <end position="65"/>
    </location>
</feature>
<dbReference type="InterPro" id="IPR041478">
    <property type="entry name" value="TetR_C_27"/>
</dbReference>
<reference evidence="6 7" key="1">
    <citation type="submission" date="2023-07" db="EMBL/GenBank/DDBJ databases">
        <title>Comparative genomics of wheat-associated soil bacteria to identify genetic determinants of phenazine resistance.</title>
        <authorList>
            <person name="Mouncey N."/>
        </authorList>
    </citation>
    <scope>NUCLEOTIDE SEQUENCE [LARGE SCALE GENOMIC DNA]</scope>
    <source>
        <strain evidence="6 7">B2I6</strain>
    </source>
</reference>
<keyword evidence="7" id="KW-1185">Reference proteome</keyword>
<dbReference type="Gene3D" id="1.10.357.10">
    <property type="entry name" value="Tetracycline Repressor, domain 2"/>
    <property type="match status" value="1"/>
</dbReference>
<evidence type="ECO:0000313" key="6">
    <source>
        <dbReference type="EMBL" id="MDQ0578081.1"/>
    </source>
</evidence>
<evidence type="ECO:0000256" key="4">
    <source>
        <dbReference type="PROSITE-ProRule" id="PRU00335"/>
    </source>
</evidence>
<comment type="caution">
    <text evidence="6">The sequence shown here is derived from an EMBL/GenBank/DDBJ whole genome shotgun (WGS) entry which is preliminary data.</text>
</comment>
<dbReference type="PANTHER" id="PTHR30055">
    <property type="entry name" value="HTH-TYPE TRANSCRIPTIONAL REGULATOR RUTR"/>
    <property type="match status" value="1"/>
</dbReference>
<dbReference type="EMBL" id="JAUSWV010000001">
    <property type="protein sequence ID" value="MDQ0578081.1"/>
    <property type="molecule type" value="Genomic_DNA"/>
</dbReference>
<accession>A0ABU0NG77</accession>
<evidence type="ECO:0000259" key="5">
    <source>
        <dbReference type="PROSITE" id="PS50977"/>
    </source>
</evidence>
<dbReference type="InterPro" id="IPR050109">
    <property type="entry name" value="HTH-type_TetR-like_transc_reg"/>
</dbReference>
<dbReference type="InterPro" id="IPR009057">
    <property type="entry name" value="Homeodomain-like_sf"/>
</dbReference>
<name>A0ABU0NG77_STRRH</name>
<gene>
    <name evidence="6" type="ORF">QF030_000259</name>
</gene>
<dbReference type="PANTHER" id="PTHR30055:SF151">
    <property type="entry name" value="TRANSCRIPTIONAL REGULATORY PROTEIN"/>
    <property type="match status" value="1"/>
</dbReference>
<evidence type="ECO:0000256" key="3">
    <source>
        <dbReference type="ARBA" id="ARBA00023163"/>
    </source>
</evidence>
<dbReference type="PROSITE" id="PS50977">
    <property type="entry name" value="HTH_TETR_2"/>
    <property type="match status" value="1"/>
</dbReference>